<accession>A0A0C9Z6Q1</accession>
<reference evidence="3 4" key="1">
    <citation type="submission" date="2014-04" db="EMBL/GenBank/DDBJ databases">
        <authorList>
            <consortium name="DOE Joint Genome Institute"/>
            <person name="Kuo A."/>
            <person name="Kohler A."/>
            <person name="Costa M.D."/>
            <person name="Nagy L.G."/>
            <person name="Floudas D."/>
            <person name="Copeland A."/>
            <person name="Barry K.W."/>
            <person name="Cichocki N."/>
            <person name="Veneault-Fourrey C."/>
            <person name="LaButti K."/>
            <person name="Lindquist E.A."/>
            <person name="Lipzen A."/>
            <person name="Lundell T."/>
            <person name="Morin E."/>
            <person name="Murat C."/>
            <person name="Sun H."/>
            <person name="Tunlid A."/>
            <person name="Henrissat B."/>
            <person name="Grigoriev I.V."/>
            <person name="Hibbett D.S."/>
            <person name="Martin F."/>
            <person name="Nordberg H.P."/>
            <person name="Cantor M.N."/>
            <person name="Hua S.X."/>
        </authorList>
    </citation>
    <scope>NUCLEOTIDE SEQUENCE [LARGE SCALE GENOMIC DNA]</scope>
    <source>
        <strain evidence="3 4">441</strain>
    </source>
</reference>
<feature type="region of interest" description="Disordered" evidence="1">
    <location>
        <begin position="65"/>
        <end position="120"/>
    </location>
</feature>
<keyword evidence="2" id="KW-0472">Membrane</keyword>
<dbReference type="AlphaFoldDB" id="A0A0C9Z6Q1"/>
<keyword evidence="2" id="KW-0812">Transmembrane</keyword>
<organism evidence="3 4">
    <name type="scientific">Pisolithus microcarpus 441</name>
    <dbReference type="NCBI Taxonomy" id="765257"/>
    <lineage>
        <taxon>Eukaryota</taxon>
        <taxon>Fungi</taxon>
        <taxon>Dikarya</taxon>
        <taxon>Basidiomycota</taxon>
        <taxon>Agaricomycotina</taxon>
        <taxon>Agaricomycetes</taxon>
        <taxon>Agaricomycetidae</taxon>
        <taxon>Boletales</taxon>
        <taxon>Sclerodermatineae</taxon>
        <taxon>Pisolithaceae</taxon>
        <taxon>Pisolithus</taxon>
    </lineage>
</organism>
<proteinExistence type="predicted"/>
<feature type="region of interest" description="Disordered" evidence="1">
    <location>
        <begin position="158"/>
        <end position="205"/>
    </location>
</feature>
<dbReference type="EMBL" id="KN833813">
    <property type="protein sequence ID" value="KIK18102.1"/>
    <property type="molecule type" value="Genomic_DNA"/>
</dbReference>
<feature type="transmembrane region" description="Helical" evidence="2">
    <location>
        <begin position="35"/>
        <end position="56"/>
    </location>
</feature>
<gene>
    <name evidence="3" type="ORF">PISMIDRAFT_199042</name>
</gene>
<protein>
    <submittedName>
        <fullName evidence="3">Uncharacterized protein</fullName>
    </submittedName>
</protein>
<evidence type="ECO:0000256" key="2">
    <source>
        <dbReference type="SAM" id="Phobius"/>
    </source>
</evidence>
<dbReference type="OrthoDB" id="10583336at2759"/>
<dbReference type="HOGENOM" id="CLU_1175833_0_0_1"/>
<feature type="compositionally biased region" description="Basic residues" evidence="1">
    <location>
        <begin position="184"/>
        <end position="198"/>
    </location>
</feature>
<keyword evidence="2" id="KW-1133">Transmembrane helix</keyword>
<keyword evidence="4" id="KW-1185">Reference proteome</keyword>
<reference evidence="4" key="2">
    <citation type="submission" date="2015-01" db="EMBL/GenBank/DDBJ databases">
        <title>Evolutionary Origins and Diversification of the Mycorrhizal Mutualists.</title>
        <authorList>
            <consortium name="DOE Joint Genome Institute"/>
            <consortium name="Mycorrhizal Genomics Consortium"/>
            <person name="Kohler A."/>
            <person name="Kuo A."/>
            <person name="Nagy L.G."/>
            <person name="Floudas D."/>
            <person name="Copeland A."/>
            <person name="Barry K.W."/>
            <person name="Cichocki N."/>
            <person name="Veneault-Fourrey C."/>
            <person name="LaButti K."/>
            <person name="Lindquist E.A."/>
            <person name="Lipzen A."/>
            <person name="Lundell T."/>
            <person name="Morin E."/>
            <person name="Murat C."/>
            <person name="Riley R."/>
            <person name="Ohm R."/>
            <person name="Sun H."/>
            <person name="Tunlid A."/>
            <person name="Henrissat B."/>
            <person name="Grigoriev I.V."/>
            <person name="Hibbett D.S."/>
            <person name="Martin F."/>
        </authorList>
    </citation>
    <scope>NUCLEOTIDE SEQUENCE [LARGE SCALE GENOMIC DNA]</scope>
    <source>
        <strain evidence="4">441</strain>
    </source>
</reference>
<dbReference type="Proteomes" id="UP000054018">
    <property type="component" value="Unassembled WGS sequence"/>
</dbReference>
<evidence type="ECO:0000256" key="1">
    <source>
        <dbReference type="SAM" id="MobiDB-lite"/>
    </source>
</evidence>
<sequence>MSPIPLPVPPFRSTSAAARSNVIRHVKRAHKSTNAAVIVLAVICLSLLIWILILIARRLYRAHRFSSPSTPGPNRRRRPTFWRRPSPPNLRLFRNLNGPRRTPTVNHPDPRPTATMPPRASARPWLVYRPAYPQCHPPRCYGSPHVCENCYGDLRPHRRRGADQRAPARSDSNTNLLGNLPSHRQPRRPSNKTRRSQVRRGVPGKYVRPFLETSVTTEGVGEDDVRVSVRVFCAVC</sequence>
<name>A0A0C9Z6Q1_9AGAM</name>
<evidence type="ECO:0000313" key="3">
    <source>
        <dbReference type="EMBL" id="KIK18102.1"/>
    </source>
</evidence>
<evidence type="ECO:0000313" key="4">
    <source>
        <dbReference type="Proteomes" id="UP000054018"/>
    </source>
</evidence>